<feature type="compositionally biased region" description="Basic and acidic residues" evidence="1">
    <location>
        <begin position="172"/>
        <end position="185"/>
    </location>
</feature>
<name>A0A2X0MBD8_9BASI</name>
<sequence>MTTSTSSSSTASSSSARPIPSITIHGPTARGGHLDSLVGGGGSNGRLRTRSPKGQRGRPRKAVVTGMSAPPIQTSEEETGKGKGKSKRRWVGLRTGKGVVVVVTVVIVVAVVGLLISAIRIISRDPIEEAPPLLRTRHSPLLPRRRVRDPSHYKRHTQAARGTGAVPPSRNSKADPDETEKKDLTKAGGEGKAQQGVVIDEVVKDALADVWDLEKDVPPVEGSSSLPRNPKNVPIPTDETPSEGKTTTRSLKELYAELEGMGLSVDDLTQALDEAYRGGEAGAGK</sequence>
<protein>
    <submittedName>
        <fullName evidence="3">BZ3500_MvSof-1268-A1-R1_Chr1-2g01423 protein</fullName>
    </submittedName>
</protein>
<dbReference type="EMBL" id="FMWP01000015">
    <property type="protein sequence ID" value="SCZ91460.1"/>
    <property type="molecule type" value="Genomic_DNA"/>
</dbReference>
<feature type="compositionally biased region" description="Basic residues" evidence="1">
    <location>
        <begin position="138"/>
        <end position="158"/>
    </location>
</feature>
<dbReference type="OrthoDB" id="2530412at2759"/>
<feature type="region of interest" description="Disordered" evidence="1">
    <location>
        <begin position="1"/>
        <end position="89"/>
    </location>
</feature>
<gene>
    <name evidence="3" type="ORF">BZ3500_MVSOF-1268-A1-R1_CHR1-2G01423</name>
</gene>
<feature type="transmembrane region" description="Helical" evidence="2">
    <location>
        <begin position="98"/>
        <end position="122"/>
    </location>
</feature>
<proteinExistence type="predicted"/>
<keyword evidence="2" id="KW-1133">Transmembrane helix</keyword>
<keyword evidence="2" id="KW-0472">Membrane</keyword>
<feature type="compositionally biased region" description="Low complexity" evidence="1">
    <location>
        <begin position="1"/>
        <end position="16"/>
    </location>
</feature>
<evidence type="ECO:0000256" key="2">
    <source>
        <dbReference type="SAM" id="Phobius"/>
    </source>
</evidence>
<reference evidence="4" key="1">
    <citation type="submission" date="2016-10" db="EMBL/GenBank/DDBJ databases">
        <authorList>
            <person name="Jeantristanb JTB J.-T."/>
            <person name="Ricardo R."/>
        </authorList>
    </citation>
    <scope>NUCLEOTIDE SEQUENCE [LARGE SCALE GENOMIC DNA]</scope>
</reference>
<evidence type="ECO:0000313" key="4">
    <source>
        <dbReference type="Proteomes" id="UP000249723"/>
    </source>
</evidence>
<evidence type="ECO:0000313" key="3">
    <source>
        <dbReference type="EMBL" id="SCZ91460.1"/>
    </source>
</evidence>
<accession>A0A2X0MBD8</accession>
<organism evidence="3 4">
    <name type="scientific">Microbotryum saponariae</name>
    <dbReference type="NCBI Taxonomy" id="289078"/>
    <lineage>
        <taxon>Eukaryota</taxon>
        <taxon>Fungi</taxon>
        <taxon>Dikarya</taxon>
        <taxon>Basidiomycota</taxon>
        <taxon>Pucciniomycotina</taxon>
        <taxon>Microbotryomycetes</taxon>
        <taxon>Microbotryales</taxon>
        <taxon>Microbotryaceae</taxon>
        <taxon>Microbotryum</taxon>
    </lineage>
</organism>
<dbReference type="Proteomes" id="UP000249723">
    <property type="component" value="Unassembled WGS sequence"/>
</dbReference>
<keyword evidence="2" id="KW-0812">Transmembrane</keyword>
<evidence type="ECO:0000256" key="1">
    <source>
        <dbReference type="SAM" id="MobiDB-lite"/>
    </source>
</evidence>
<feature type="compositionally biased region" description="Basic residues" evidence="1">
    <location>
        <begin position="47"/>
        <end position="61"/>
    </location>
</feature>
<dbReference type="AlphaFoldDB" id="A0A2X0MBD8"/>
<keyword evidence="4" id="KW-1185">Reference proteome</keyword>
<feature type="region of interest" description="Disordered" evidence="1">
    <location>
        <begin position="217"/>
        <end position="248"/>
    </location>
</feature>
<feature type="region of interest" description="Disordered" evidence="1">
    <location>
        <begin position="138"/>
        <end position="193"/>
    </location>
</feature>